<organism evidence="2 3">
    <name type="scientific">Pristionchus entomophagus</name>
    <dbReference type="NCBI Taxonomy" id="358040"/>
    <lineage>
        <taxon>Eukaryota</taxon>
        <taxon>Metazoa</taxon>
        <taxon>Ecdysozoa</taxon>
        <taxon>Nematoda</taxon>
        <taxon>Chromadorea</taxon>
        <taxon>Rhabditida</taxon>
        <taxon>Rhabditina</taxon>
        <taxon>Diplogasteromorpha</taxon>
        <taxon>Diplogasteroidea</taxon>
        <taxon>Neodiplogasteridae</taxon>
        <taxon>Pristionchus</taxon>
    </lineage>
</organism>
<feature type="chain" id="PRO_5043439560" evidence="1">
    <location>
        <begin position="27"/>
        <end position="189"/>
    </location>
</feature>
<dbReference type="Proteomes" id="UP001432027">
    <property type="component" value="Unassembled WGS sequence"/>
</dbReference>
<accession>A0AAV5UD70</accession>
<keyword evidence="3" id="KW-1185">Reference proteome</keyword>
<reference evidence="2" key="1">
    <citation type="submission" date="2023-10" db="EMBL/GenBank/DDBJ databases">
        <title>Genome assembly of Pristionchus species.</title>
        <authorList>
            <person name="Yoshida K."/>
            <person name="Sommer R.J."/>
        </authorList>
    </citation>
    <scope>NUCLEOTIDE SEQUENCE</scope>
    <source>
        <strain evidence="2">RS0144</strain>
    </source>
</reference>
<evidence type="ECO:0000313" key="3">
    <source>
        <dbReference type="Proteomes" id="UP001432027"/>
    </source>
</evidence>
<dbReference type="EMBL" id="BTSX01000006">
    <property type="protein sequence ID" value="GMT04319.1"/>
    <property type="molecule type" value="Genomic_DNA"/>
</dbReference>
<sequence>MVLLFSSQSFAMRLFFVSILFSLVLSTRLSPPPSTPDTLDSLLREARCQSYCFTQCFKMHFKKLATTFCESCKLTCEEARFKAPRKRIQAFLTPSLRVSNREKGEIGLDVTLSTACEQCLVVLEYRFMTGNSNFVSKWIPFQIVTPGNYSYAGLNSDSAYQFRTYLIHLWHTKRVSLTQWADLSSDIQS</sequence>
<comment type="caution">
    <text evidence="2">The sequence shown here is derived from an EMBL/GenBank/DDBJ whole genome shotgun (WGS) entry which is preliminary data.</text>
</comment>
<protein>
    <submittedName>
        <fullName evidence="2">Uncharacterized protein</fullName>
    </submittedName>
</protein>
<proteinExistence type="predicted"/>
<name>A0AAV5UD70_9BILA</name>
<evidence type="ECO:0000313" key="2">
    <source>
        <dbReference type="EMBL" id="GMT04319.1"/>
    </source>
</evidence>
<gene>
    <name evidence="2" type="ORF">PENTCL1PPCAC_26493</name>
</gene>
<dbReference type="AlphaFoldDB" id="A0AAV5UD70"/>
<feature type="signal peptide" evidence="1">
    <location>
        <begin position="1"/>
        <end position="26"/>
    </location>
</feature>
<keyword evidence="1" id="KW-0732">Signal</keyword>
<evidence type="ECO:0000256" key="1">
    <source>
        <dbReference type="SAM" id="SignalP"/>
    </source>
</evidence>